<dbReference type="Proteomes" id="UP001239445">
    <property type="component" value="Unassembled WGS sequence"/>
</dbReference>
<comment type="caution">
    <text evidence="9">The sequence shown here is derived from an EMBL/GenBank/DDBJ whole genome shotgun (WGS) entry which is preliminary data.</text>
</comment>
<keyword evidence="5 8" id="KW-1133">Transmembrane helix</keyword>
<dbReference type="GO" id="GO:0005886">
    <property type="term" value="C:plasma membrane"/>
    <property type="evidence" value="ECO:0007669"/>
    <property type="project" value="UniProtKB-SubCell"/>
</dbReference>
<feature type="transmembrane region" description="Helical" evidence="8">
    <location>
        <begin position="48"/>
        <end position="72"/>
    </location>
</feature>
<feature type="transmembrane region" description="Helical" evidence="8">
    <location>
        <begin position="364"/>
        <end position="387"/>
    </location>
</feature>
<dbReference type="PANTHER" id="PTHR23502">
    <property type="entry name" value="MAJOR FACILITATOR SUPERFAMILY"/>
    <property type="match status" value="1"/>
</dbReference>
<evidence type="ECO:0000256" key="5">
    <source>
        <dbReference type="ARBA" id="ARBA00022989"/>
    </source>
</evidence>
<feature type="compositionally biased region" description="Basic and acidic residues" evidence="7">
    <location>
        <begin position="615"/>
        <end position="626"/>
    </location>
</feature>
<dbReference type="PANTHER" id="PTHR23502:SF186">
    <property type="entry name" value="MAJOR FACILITATOR SUPERFAMILY (MFS) PROFILE DOMAIN-CONTAINING PROTEIN"/>
    <property type="match status" value="1"/>
</dbReference>
<evidence type="ECO:0000256" key="2">
    <source>
        <dbReference type="ARBA" id="ARBA00022448"/>
    </source>
</evidence>
<evidence type="ECO:0000256" key="3">
    <source>
        <dbReference type="ARBA" id="ARBA00022475"/>
    </source>
</evidence>
<gene>
    <name evidence="9" type="ORF">QBC47DRAFT_384586</name>
</gene>
<comment type="subcellular location">
    <subcellularLocation>
        <location evidence="1">Cell membrane</location>
        <topology evidence="1">Multi-pass membrane protein</topology>
    </subcellularLocation>
</comment>
<keyword evidence="2" id="KW-0813">Transport</keyword>
<reference evidence="9" key="1">
    <citation type="submission" date="2023-06" db="EMBL/GenBank/DDBJ databases">
        <title>Genome-scale phylogeny and comparative genomics of the fungal order Sordariales.</title>
        <authorList>
            <consortium name="Lawrence Berkeley National Laboratory"/>
            <person name="Hensen N."/>
            <person name="Bonometti L."/>
            <person name="Westerberg I."/>
            <person name="Brannstrom I.O."/>
            <person name="Guillou S."/>
            <person name="Cros-Aarteil S."/>
            <person name="Calhoun S."/>
            <person name="Haridas S."/>
            <person name="Kuo A."/>
            <person name="Mondo S."/>
            <person name="Pangilinan J."/>
            <person name="Riley R."/>
            <person name="Labutti K."/>
            <person name="Andreopoulos B."/>
            <person name="Lipzen A."/>
            <person name="Chen C."/>
            <person name="Yanf M."/>
            <person name="Daum C."/>
            <person name="Ng V."/>
            <person name="Clum A."/>
            <person name="Steindorff A."/>
            <person name="Ohm R."/>
            <person name="Martin F."/>
            <person name="Silar P."/>
            <person name="Natvig D."/>
            <person name="Lalanne C."/>
            <person name="Gautier V."/>
            <person name="Ament-Velasquez S.L."/>
            <person name="Kruys A."/>
            <person name="Hutchinson M.I."/>
            <person name="Powell A.J."/>
            <person name="Barry K."/>
            <person name="Miller A.N."/>
            <person name="Grigoriev I.V."/>
            <person name="Debuchy R."/>
            <person name="Gladieux P."/>
            <person name="Thoren M.H."/>
            <person name="Johannesson H."/>
        </authorList>
    </citation>
    <scope>NUCLEOTIDE SEQUENCE</scope>
    <source>
        <strain evidence="9">PSN4</strain>
    </source>
</reference>
<feature type="transmembrane region" description="Helical" evidence="8">
    <location>
        <begin position="160"/>
        <end position="183"/>
    </location>
</feature>
<keyword evidence="6 8" id="KW-0472">Membrane</keyword>
<evidence type="ECO:0000256" key="4">
    <source>
        <dbReference type="ARBA" id="ARBA00022692"/>
    </source>
</evidence>
<evidence type="ECO:0008006" key="11">
    <source>
        <dbReference type="Google" id="ProtNLM"/>
    </source>
</evidence>
<feature type="transmembrane region" description="Helical" evidence="8">
    <location>
        <begin position="268"/>
        <end position="288"/>
    </location>
</feature>
<dbReference type="AlphaFoldDB" id="A0AAJ0BCC2"/>
<dbReference type="GO" id="GO:0022857">
    <property type="term" value="F:transmembrane transporter activity"/>
    <property type="evidence" value="ECO:0007669"/>
    <property type="project" value="TreeGrafter"/>
</dbReference>
<dbReference type="InterPro" id="IPR036259">
    <property type="entry name" value="MFS_trans_sf"/>
</dbReference>
<dbReference type="Gene3D" id="1.20.1250.20">
    <property type="entry name" value="MFS general substrate transporter like domains"/>
    <property type="match status" value="1"/>
</dbReference>
<evidence type="ECO:0000256" key="7">
    <source>
        <dbReference type="SAM" id="MobiDB-lite"/>
    </source>
</evidence>
<organism evidence="9 10">
    <name type="scientific">Echria macrotheca</name>
    <dbReference type="NCBI Taxonomy" id="438768"/>
    <lineage>
        <taxon>Eukaryota</taxon>
        <taxon>Fungi</taxon>
        <taxon>Dikarya</taxon>
        <taxon>Ascomycota</taxon>
        <taxon>Pezizomycotina</taxon>
        <taxon>Sordariomycetes</taxon>
        <taxon>Sordariomycetidae</taxon>
        <taxon>Sordariales</taxon>
        <taxon>Schizotheciaceae</taxon>
        <taxon>Echria</taxon>
    </lineage>
</organism>
<protein>
    <recommendedName>
        <fullName evidence="11">Polyamine transport protein</fullName>
    </recommendedName>
</protein>
<evidence type="ECO:0000256" key="6">
    <source>
        <dbReference type="ARBA" id="ARBA00023136"/>
    </source>
</evidence>
<feature type="compositionally biased region" description="Acidic residues" evidence="7">
    <location>
        <begin position="578"/>
        <end position="594"/>
    </location>
</feature>
<evidence type="ECO:0000256" key="1">
    <source>
        <dbReference type="ARBA" id="ARBA00004651"/>
    </source>
</evidence>
<evidence type="ECO:0000313" key="9">
    <source>
        <dbReference type="EMBL" id="KAK1754669.1"/>
    </source>
</evidence>
<evidence type="ECO:0000256" key="8">
    <source>
        <dbReference type="SAM" id="Phobius"/>
    </source>
</evidence>
<dbReference type="SUPFAM" id="SSF103473">
    <property type="entry name" value="MFS general substrate transporter"/>
    <property type="match status" value="1"/>
</dbReference>
<keyword evidence="4 8" id="KW-0812">Transmembrane</keyword>
<feature type="transmembrane region" description="Helical" evidence="8">
    <location>
        <begin position="242"/>
        <end position="262"/>
    </location>
</feature>
<keyword evidence="3" id="KW-1003">Cell membrane</keyword>
<feature type="transmembrane region" description="Helical" evidence="8">
    <location>
        <begin position="78"/>
        <end position="98"/>
    </location>
</feature>
<accession>A0AAJ0BCC2</accession>
<evidence type="ECO:0000313" key="10">
    <source>
        <dbReference type="Proteomes" id="UP001239445"/>
    </source>
</evidence>
<dbReference type="EMBL" id="MU839835">
    <property type="protein sequence ID" value="KAK1754669.1"/>
    <property type="molecule type" value="Genomic_DNA"/>
</dbReference>
<proteinExistence type="predicted"/>
<feature type="transmembrane region" description="Helical" evidence="8">
    <location>
        <begin position="331"/>
        <end position="352"/>
    </location>
</feature>
<feature type="region of interest" description="Disordered" evidence="7">
    <location>
        <begin position="578"/>
        <end position="626"/>
    </location>
</feature>
<keyword evidence="10" id="KW-1185">Reference proteome</keyword>
<sequence length="626" mass="69187">MGLTLGFASMNFHSTLTDLFGASLMSGNPHQEVVDKYDVRRHGGGMGVWLGVWTWCFTGSLGIGFLIGAAIIDTLNPSWGFYVSIILVAVVLLLNVVVPEVRRSPFRRSVAEVESGNGISRRIARGEVMMHRVKTGPTWWGEEAYHGILLSLEMLRQPGFLVMALYTGWIYAQIVLIIILLGALTSRYYMLKSPLVGVCVSFISIGAFVAVPFQMANVFSRWRHHQDPDDELTQKVTWTSHLVRRAMFCIMLPVVGIAYTAASGGPPVPVYVPVFLAALIGVFSGLAISECNGIIMETFDTSDLQPGMTARPRSSSARASKRANYSSFPRVSAGFAVCHTIGFLLAAMATAVGGAAQRHLGQRAATGVVAGVLLILTALLLVVLIRFKEIQIIPSSKTLEMEKWTELRKENSRRQSEVQRTGVTAHTMTDEELWRPVLMGNPSSKMRRMNIFELGHMTRWTEIRKRNRLIDERAEHLNRAALESAAMAVEEATGIGARTTDLVRRVSGRKKREVPRRFHSSPEARMDKESMELMDMRKGEDGTGEAPSVLPGGHYARGAGRNFSDRDGVMGQTVMEEDEDSGVETDMMSSEDDSQNVAHPGFHETGAGNMGMEARPSRRVYEYRRT</sequence>
<feature type="transmembrane region" description="Helical" evidence="8">
    <location>
        <begin position="195"/>
        <end position="213"/>
    </location>
</feature>
<name>A0AAJ0BCC2_9PEZI</name>